<feature type="repeat" description="FG-GAP" evidence="22">
    <location>
        <begin position="599"/>
        <end position="659"/>
    </location>
</feature>
<dbReference type="Gene3D" id="2.130.10.130">
    <property type="entry name" value="Integrin alpha, N-terminal"/>
    <property type="match status" value="2"/>
</dbReference>
<dbReference type="InterPro" id="IPR036465">
    <property type="entry name" value="vWFA_dom_sf"/>
</dbReference>
<comment type="caution">
    <text evidence="25">The sequence shown here is derived from an EMBL/GenBank/DDBJ whole genome shotgun (WGS) entry which is preliminary data.</text>
</comment>
<dbReference type="PROSITE" id="PS00242">
    <property type="entry name" value="INTEGRIN_ALPHA"/>
    <property type="match status" value="1"/>
</dbReference>
<dbReference type="GO" id="GO:0033627">
    <property type="term" value="P:cell adhesion mediated by integrin"/>
    <property type="evidence" value="ECO:0007669"/>
    <property type="project" value="TreeGrafter"/>
</dbReference>
<evidence type="ECO:0000259" key="24">
    <source>
        <dbReference type="PROSITE" id="PS50234"/>
    </source>
</evidence>
<evidence type="ECO:0000256" key="17">
    <source>
        <dbReference type="ARBA" id="ARBA00068415"/>
    </source>
</evidence>
<evidence type="ECO:0000256" key="21">
    <source>
        <dbReference type="ARBA" id="ARBA00081841"/>
    </source>
</evidence>
<feature type="transmembrane region" description="Helical" evidence="23">
    <location>
        <begin position="1129"/>
        <end position="1151"/>
    </location>
</feature>
<dbReference type="GO" id="GO:0005178">
    <property type="term" value="F:integrin binding"/>
    <property type="evidence" value="ECO:0007669"/>
    <property type="project" value="TreeGrafter"/>
</dbReference>
<keyword evidence="13" id="KW-1015">Disulfide bond</keyword>
<dbReference type="InterPro" id="IPR018184">
    <property type="entry name" value="Integrin_alpha_C_CS"/>
</dbReference>
<evidence type="ECO:0000256" key="19">
    <source>
        <dbReference type="ARBA" id="ARBA00078914"/>
    </source>
</evidence>
<dbReference type="GO" id="GO:0008305">
    <property type="term" value="C:integrin complex"/>
    <property type="evidence" value="ECO:0007669"/>
    <property type="project" value="InterPro"/>
</dbReference>
<keyword evidence="6" id="KW-0677">Repeat</keyword>
<evidence type="ECO:0000313" key="26">
    <source>
        <dbReference type="Proteomes" id="UP001181693"/>
    </source>
</evidence>
<sequence>MMDRKKNFLSLLFIIQGFLLEFCISYNIGLSANKMLSGPKDVQFGYAIQQFKNSEGNWLLVSSPWSGYPKNRMGDVYKCPVSLLSSSQCSKLNLASASIIPNVTEVKEQMNLGLTLIRNENTGGFLTCGPLWAQQCGNNFYATGMCSDISPTFQVLRSFSPALQTCSAVIDIAIVCDGSNSIYPWSAVRNFLEKFVEGLDIGPTKTQVSLIQYGNYPSVMFRMNRYDNKEDMMKAISAISQMGGDQTNTFKAIDFTRQFAFSAEYGGRPNANKVMVVITDGESHDNAMLNEVIARCENDKITRFGIAVLGYYNRYSIDSKNLINEIKGIASNPKEKFFFNVSDEVALLDKAGTLGERIFSIEGTTQGGETFQMEMSQVGFSAQYSQNKKSLMLGAVGAYDWSGTVVHQDSNQFSIFPYNAFEKVLYDRNQSSYLGYSVAVLNLGNTVNFVAGAPRTNYTGQVVVYTINSKGNVTILQIQKGEQIGSYFGSVLCAVDVDKDSITDVLIVGAPMFMNENKKEQGQVYVFSINGGTLGQRELLEGPDNLENTRFGAAIAALSDIDLDGFNDVIVGAPLENEASGAVYIYNGEKNTIRKKYSQKILGSSVNTQLQFFGRSLDGHTDLNGDSITDVSVGAYGKVIQFWSLGIADVSVKASFIPDKIILTNRNSEITVKICLKARFRPANSRIQTVAITYNATLDADLMSSRVTSRGQFKETGDRVIMRNVDVSTDERCFEHVFNVQETSDTENALALRINIAAQKPNTSPVLNPYSSGSSEWFIPFLKDCGDDDICTSDLLLQVEQKPRDSAKPYVVSDKNKRLLFQVTLTNKKNQENAYNTKLKAVFSENLFFASSTLPSDGTEVLCQVGNTQGSVTCLVGFPFLKAGQTVTFDIGFDFNLKHLQDAAYLFFQVTSESNEAYDGDNSVNRTITVQYDAELHLSRSTSMNFYEVFSGANVPSRINSFDEIGPEYNFTIKVSTGTMPVRTAFLTVNIPEFTKGDNPLMYITSVQTDQVNGITCNPNVNPLQIGKKEYTASFNEENLRSIRELSCDNTRCATFKCVIKDLQLREYFVNVSSRIWNGTFAASSFQALELVARAKIETSNPELFLVSNDELQIPLTIIKPGEKSEVPIGVVIGSVLAGLILLAALVAALWKLGFFKRKYDKLQKTEDELAETTQLN</sequence>
<dbReference type="Gene3D" id="2.60.40.1460">
    <property type="entry name" value="Integrin domains. Chain A, domain 2"/>
    <property type="match status" value="1"/>
</dbReference>
<dbReference type="EMBL" id="DYDO01000006">
    <property type="protein sequence ID" value="DBA23720.1"/>
    <property type="molecule type" value="Genomic_DNA"/>
</dbReference>
<dbReference type="GO" id="GO:0009897">
    <property type="term" value="C:external side of plasma membrane"/>
    <property type="evidence" value="ECO:0007669"/>
    <property type="project" value="TreeGrafter"/>
</dbReference>
<feature type="repeat" description="FG-GAP" evidence="22">
    <location>
        <begin position="474"/>
        <end position="536"/>
    </location>
</feature>
<evidence type="ECO:0000256" key="6">
    <source>
        <dbReference type="ARBA" id="ARBA00022737"/>
    </source>
</evidence>
<evidence type="ECO:0000256" key="20">
    <source>
        <dbReference type="ARBA" id="ARBA00080513"/>
    </source>
</evidence>
<dbReference type="PANTHER" id="PTHR23220">
    <property type="entry name" value="INTEGRIN ALPHA"/>
    <property type="match status" value="1"/>
</dbReference>
<evidence type="ECO:0000256" key="16">
    <source>
        <dbReference type="ARBA" id="ARBA00063497"/>
    </source>
</evidence>
<gene>
    <name evidence="25" type="ORF">GDO54_014607</name>
</gene>
<keyword evidence="4" id="KW-0479">Metal-binding</keyword>
<dbReference type="SUPFAM" id="SSF53300">
    <property type="entry name" value="vWA-like"/>
    <property type="match status" value="1"/>
</dbReference>
<evidence type="ECO:0000256" key="3">
    <source>
        <dbReference type="ARBA" id="ARBA00022692"/>
    </source>
</evidence>
<evidence type="ECO:0000256" key="8">
    <source>
        <dbReference type="ARBA" id="ARBA00022842"/>
    </source>
</evidence>
<evidence type="ECO:0000256" key="11">
    <source>
        <dbReference type="ARBA" id="ARBA00023037"/>
    </source>
</evidence>
<dbReference type="GO" id="GO:0007160">
    <property type="term" value="P:cell-matrix adhesion"/>
    <property type="evidence" value="ECO:0007669"/>
    <property type="project" value="TreeGrafter"/>
</dbReference>
<evidence type="ECO:0000256" key="13">
    <source>
        <dbReference type="ARBA" id="ARBA00023157"/>
    </source>
</evidence>
<keyword evidence="11 23" id="KW-0401">Integrin</keyword>
<feature type="repeat" description="FG-GAP" evidence="22">
    <location>
        <begin position="363"/>
        <end position="417"/>
    </location>
</feature>
<keyword evidence="8" id="KW-0460">Magnesium</keyword>
<evidence type="ECO:0000256" key="2">
    <source>
        <dbReference type="ARBA" id="ARBA00008054"/>
    </source>
</evidence>
<dbReference type="Pfam" id="PF00092">
    <property type="entry name" value="VWA"/>
    <property type="match status" value="1"/>
</dbReference>
<keyword evidence="14 23" id="KW-0675">Receptor</keyword>
<evidence type="ECO:0000256" key="7">
    <source>
        <dbReference type="ARBA" id="ARBA00022837"/>
    </source>
</evidence>
<dbReference type="PRINTS" id="PR01185">
    <property type="entry name" value="INTEGRINA"/>
</dbReference>
<dbReference type="InterPro" id="IPR002035">
    <property type="entry name" value="VWF_A"/>
</dbReference>
<dbReference type="SUPFAM" id="SSF69318">
    <property type="entry name" value="Integrin alpha N-terminal domain"/>
    <property type="match status" value="1"/>
</dbReference>
<dbReference type="PANTHER" id="PTHR23220:SF23">
    <property type="entry name" value="INTEGRIN ALPHA-2"/>
    <property type="match status" value="1"/>
</dbReference>
<keyword evidence="3 23" id="KW-0812">Transmembrane</keyword>
<dbReference type="SUPFAM" id="SSF69179">
    <property type="entry name" value="Integrin domains"/>
    <property type="match status" value="3"/>
</dbReference>
<dbReference type="GO" id="GO:0046872">
    <property type="term" value="F:metal ion binding"/>
    <property type="evidence" value="ECO:0007669"/>
    <property type="project" value="UniProtKB-KW"/>
</dbReference>
<reference evidence="25" key="1">
    <citation type="thesis" date="2020" institute="ProQuest LLC" country="789 East Eisenhower Parkway, Ann Arbor, MI, USA">
        <title>Comparative Genomics and Chromosome Evolution.</title>
        <authorList>
            <person name="Mudd A.B."/>
        </authorList>
    </citation>
    <scope>NUCLEOTIDE SEQUENCE</scope>
    <source>
        <strain evidence="25">1538</strain>
        <tissue evidence="25">Blood</tissue>
    </source>
</reference>
<dbReference type="PROSITE" id="PS50234">
    <property type="entry name" value="VWFA"/>
    <property type="match status" value="1"/>
</dbReference>
<dbReference type="PRINTS" id="PR00453">
    <property type="entry name" value="VWFADOMAIN"/>
</dbReference>
<evidence type="ECO:0000256" key="18">
    <source>
        <dbReference type="ARBA" id="ARBA00077193"/>
    </source>
</evidence>
<dbReference type="Pfam" id="PF20806">
    <property type="entry name" value="Integrin_A_Ig_3"/>
    <property type="match status" value="1"/>
</dbReference>
<evidence type="ECO:0000256" key="23">
    <source>
        <dbReference type="RuleBase" id="RU003762"/>
    </source>
</evidence>
<dbReference type="FunFam" id="3.40.50.410:FF:000012">
    <property type="entry name" value="Integrin, alpha 10"/>
    <property type="match status" value="1"/>
</dbReference>
<evidence type="ECO:0000256" key="10">
    <source>
        <dbReference type="ARBA" id="ARBA00022989"/>
    </source>
</evidence>
<dbReference type="InterPro" id="IPR032695">
    <property type="entry name" value="Integrin_dom_sf"/>
</dbReference>
<keyword evidence="26" id="KW-1185">Reference proteome</keyword>
<keyword evidence="10 23" id="KW-1133">Transmembrane helix</keyword>
<dbReference type="AlphaFoldDB" id="A0AAV3AFC0"/>
<protein>
    <recommendedName>
        <fullName evidence="17">Integrin alpha-2</fullName>
    </recommendedName>
    <alternativeName>
        <fullName evidence="20">CD49 antigen-like family member B</fullName>
    </alternativeName>
    <alternativeName>
        <fullName evidence="18">Collagen receptor</fullName>
    </alternativeName>
    <alternativeName>
        <fullName evidence="21">Platelet membrane glycoprotein Ia</fullName>
    </alternativeName>
    <alternativeName>
        <fullName evidence="19">VLA-2 subunit alpha</fullName>
    </alternativeName>
</protein>
<dbReference type="Proteomes" id="UP001181693">
    <property type="component" value="Unassembled WGS sequence"/>
</dbReference>
<dbReference type="SMART" id="SM00191">
    <property type="entry name" value="Int_alpha"/>
    <property type="match status" value="5"/>
</dbReference>
<keyword evidence="9 23" id="KW-0130">Cell adhesion</keyword>
<proteinExistence type="inferred from homology"/>
<dbReference type="InterPro" id="IPR013519">
    <property type="entry name" value="Int_alpha_beta-p"/>
</dbReference>
<keyword evidence="15" id="KW-0325">Glycoprotein</keyword>
<comment type="subcellular location">
    <subcellularLocation>
        <location evidence="1 23">Membrane</location>
        <topology evidence="1 23">Single-pass type I membrane protein</topology>
    </subcellularLocation>
</comment>
<evidence type="ECO:0000256" key="1">
    <source>
        <dbReference type="ARBA" id="ARBA00004479"/>
    </source>
</evidence>
<dbReference type="PROSITE" id="PS51470">
    <property type="entry name" value="FG_GAP"/>
    <property type="match status" value="6"/>
</dbReference>
<feature type="repeat" description="FG-GAP" evidence="22">
    <location>
        <begin position="419"/>
        <end position="472"/>
    </location>
</feature>
<accession>A0AAV3AFC0</accession>
<feature type="domain" description="VWFA" evidence="24">
    <location>
        <begin position="171"/>
        <end position="358"/>
    </location>
</feature>
<dbReference type="Pfam" id="PF20805">
    <property type="entry name" value="Integrin_A_Ig_2"/>
    <property type="match status" value="1"/>
</dbReference>
<comment type="subunit">
    <text evidence="16">Heterodimer of an alpha and a beta subunit. Alpha-2 associates with beta-1. Interacts with HPS5 and RAB21.</text>
</comment>
<dbReference type="Gene3D" id="3.40.50.410">
    <property type="entry name" value="von Willebrand factor, type A domain"/>
    <property type="match status" value="1"/>
</dbReference>
<dbReference type="GO" id="GO:0098609">
    <property type="term" value="P:cell-cell adhesion"/>
    <property type="evidence" value="ECO:0007669"/>
    <property type="project" value="TreeGrafter"/>
</dbReference>
<evidence type="ECO:0000256" key="14">
    <source>
        <dbReference type="ARBA" id="ARBA00023170"/>
    </source>
</evidence>
<dbReference type="Pfam" id="PF01839">
    <property type="entry name" value="FG-GAP"/>
    <property type="match status" value="2"/>
</dbReference>
<dbReference type="InterPro" id="IPR048285">
    <property type="entry name" value="Integrin_alpha_Ig-like_2"/>
</dbReference>
<dbReference type="InterPro" id="IPR048286">
    <property type="entry name" value="Integrin_alpha_Ig-like_3"/>
</dbReference>
<dbReference type="SMART" id="SM00327">
    <property type="entry name" value="VWA"/>
    <property type="match status" value="1"/>
</dbReference>
<keyword evidence="5" id="KW-0732">Signal</keyword>
<keyword evidence="7" id="KW-0106">Calcium</keyword>
<dbReference type="InterPro" id="IPR028994">
    <property type="entry name" value="Integrin_alpha_N"/>
</dbReference>
<evidence type="ECO:0000256" key="5">
    <source>
        <dbReference type="ARBA" id="ARBA00022729"/>
    </source>
</evidence>
<dbReference type="Gene3D" id="1.20.5.930">
    <property type="entry name" value="Bicelle-embedded integrin alpha(iib) transmembrane segment"/>
    <property type="match status" value="1"/>
</dbReference>
<dbReference type="GO" id="GO:0007229">
    <property type="term" value="P:integrin-mediated signaling pathway"/>
    <property type="evidence" value="ECO:0007669"/>
    <property type="project" value="UniProtKB-KW"/>
</dbReference>
<evidence type="ECO:0000256" key="9">
    <source>
        <dbReference type="ARBA" id="ARBA00022889"/>
    </source>
</evidence>
<organism evidence="25 26">
    <name type="scientific">Pyxicephalus adspersus</name>
    <name type="common">African bullfrog</name>
    <dbReference type="NCBI Taxonomy" id="30357"/>
    <lineage>
        <taxon>Eukaryota</taxon>
        <taxon>Metazoa</taxon>
        <taxon>Chordata</taxon>
        <taxon>Craniata</taxon>
        <taxon>Vertebrata</taxon>
        <taxon>Euteleostomi</taxon>
        <taxon>Amphibia</taxon>
        <taxon>Batrachia</taxon>
        <taxon>Anura</taxon>
        <taxon>Neobatrachia</taxon>
        <taxon>Ranoidea</taxon>
        <taxon>Pyxicephalidae</taxon>
        <taxon>Pyxicephalinae</taxon>
        <taxon>Pyxicephalus</taxon>
    </lineage>
</organism>
<evidence type="ECO:0000256" key="15">
    <source>
        <dbReference type="ARBA" id="ARBA00023180"/>
    </source>
</evidence>
<evidence type="ECO:0000256" key="22">
    <source>
        <dbReference type="PROSITE-ProRule" id="PRU00803"/>
    </source>
</evidence>
<name>A0AAV3AFC0_PYXAD</name>
<evidence type="ECO:0000256" key="12">
    <source>
        <dbReference type="ARBA" id="ARBA00023136"/>
    </source>
</evidence>
<evidence type="ECO:0000256" key="4">
    <source>
        <dbReference type="ARBA" id="ARBA00022723"/>
    </source>
</evidence>
<dbReference type="Gene3D" id="2.60.40.1510">
    <property type="entry name" value="ntegrin, alpha v. Chain A, domain 3"/>
    <property type="match status" value="1"/>
</dbReference>
<comment type="similarity">
    <text evidence="2 23">Belongs to the integrin alpha chain family.</text>
</comment>
<feature type="repeat" description="FG-GAP" evidence="22">
    <location>
        <begin position="28"/>
        <end position="88"/>
    </location>
</feature>
<dbReference type="FunFam" id="2.130.10.130:FF:000008">
    <property type="entry name" value="Integrin subunit alpha 2"/>
    <property type="match status" value="1"/>
</dbReference>
<dbReference type="Gene3D" id="2.60.40.1530">
    <property type="entry name" value="ntegrin, alpha v. Chain A, domain 4"/>
    <property type="match status" value="1"/>
</dbReference>
<keyword evidence="12 23" id="KW-0472">Membrane</keyword>
<evidence type="ECO:0000313" key="25">
    <source>
        <dbReference type="EMBL" id="DBA23720.1"/>
    </source>
</evidence>
<dbReference type="InterPro" id="IPR000413">
    <property type="entry name" value="Integrin_alpha"/>
</dbReference>
<dbReference type="InterPro" id="IPR013517">
    <property type="entry name" value="FG-GAP"/>
</dbReference>
<feature type="repeat" description="FG-GAP" evidence="22">
    <location>
        <begin position="537"/>
        <end position="595"/>
    </location>
</feature>